<dbReference type="InterPro" id="IPR011101">
    <property type="entry name" value="DUF5131"/>
</dbReference>
<protein>
    <submittedName>
        <fullName evidence="2">DUF5131 family protein</fullName>
    </submittedName>
</protein>
<dbReference type="EMBL" id="JACZHT010000010">
    <property type="protein sequence ID" value="MBE1237983.1"/>
    <property type="molecule type" value="Genomic_DNA"/>
</dbReference>
<dbReference type="RefSeq" id="WP_192534995.1">
    <property type="nucleotide sequence ID" value="NZ_JACZHT010000010.1"/>
</dbReference>
<evidence type="ECO:0000313" key="2">
    <source>
        <dbReference type="EMBL" id="MBE1237983.1"/>
    </source>
</evidence>
<dbReference type="AlphaFoldDB" id="A0A8J7CDQ2"/>
<keyword evidence="3" id="KW-1185">Reference proteome</keyword>
<feature type="region of interest" description="Disordered" evidence="1">
    <location>
        <begin position="228"/>
        <end position="251"/>
    </location>
</feature>
<gene>
    <name evidence="2" type="ORF">IHV25_10055</name>
</gene>
<organism evidence="2 3">
    <name type="scientific">Phaeovibrio sulfidiphilus</name>
    <dbReference type="NCBI Taxonomy" id="1220600"/>
    <lineage>
        <taxon>Bacteria</taxon>
        <taxon>Pseudomonadati</taxon>
        <taxon>Pseudomonadota</taxon>
        <taxon>Alphaproteobacteria</taxon>
        <taxon>Rhodospirillales</taxon>
        <taxon>Rhodospirillaceae</taxon>
        <taxon>Phaeovibrio</taxon>
    </lineage>
</organism>
<dbReference type="Pfam" id="PF07505">
    <property type="entry name" value="DUF5131"/>
    <property type="match status" value="1"/>
</dbReference>
<reference evidence="2" key="1">
    <citation type="submission" date="2020-10" db="EMBL/GenBank/DDBJ databases">
        <title>Genome sequence of the unusual species of purple photosynthetic bacteria, Phaeovibrio sulfidiphilus DSM 23193, type strain.</title>
        <authorList>
            <person name="Kyndt J.A."/>
            <person name="Meyer T.E."/>
        </authorList>
    </citation>
    <scope>NUCLEOTIDE SEQUENCE</scope>
    <source>
        <strain evidence="2">DSM 23193</strain>
    </source>
</reference>
<evidence type="ECO:0000313" key="3">
    <source>
        <dbReference type="Proteomes" id="UP000631034"/>
    </source>
</evidence>
<dbReference type="Proteomes" id="UP000631034">
    <property type="component" value="Unassembled WGS sequence"/>
</dbReference>
<comment type="caution">
    <text evidence="2">The sequence shown here is derived from an EMBL/GenBank/DDBJ whole genome shotgun (WGS) entry which is preliminary data.</text>
</comment>
<proteinExistence type="predicted"/>
<accession>A0A8J7CDQ2</accession>
<name>A0A8J7CDQ2_9PROT</name>
<evidence type="ECO:0000256" key="1">
    <source>
        <dbReference type="SAM" id="MobiDB-lite"/>
    </source>
</evidence>
<sequence>MPDTKQHVWNPWHGCRKISPGCRNCYVFRIDHQHGRNPEAIGRTASFALPVLRRRDGRYRIPPGERLFTCLSSDFFLEEADAWRDEAWALIRMRSDLRFFLVTKRIDRFTVALPPDWGEGWPHVTVATTVEDQPRADSRLPVFSVLPIRHKVIFCEPLLGPLDLSPHLKGLRPHSVVVGGESGPGARPCHYDHVLAIRDQCLRAGVGFSFRQTGAVFVKDGRTYRLPRPLQGSQARKAAIDTAPAPDTGPL</sequence>